<dbReference type="Proteomes" id="UP000001514">
    <property type="component" value="Unassembled WGS sequence"/>
</dbReference>
<dbReference type="FunCoup" id="D8QTE9">
    <property type="interactions" value="103"/>
</dbReference>
<proteinExistence type="inferred from homology"/>
<evidence type="ECO:0000256" key="7">
    <source>
        <dbReference type="ARBA" id="ARBA00022989"/>
    </source>
</evidence>
<feature type="domain" description="ABC transporter" evidence="10">
    <location>
        <begin position="502"/>
        <end position="748"/>
    </location>
</feature>
<dbReference type="InParanoid" id="D8QTE9"/>
<dbReference type="GO" id="GO:0042626">
    <property type="term" value="F:ATPase-coupled transmembrane transporter activity"/>
    <property type="evidence" value="ECO:0000318"/>
    <property type="project" value="GO_Central"/>
</dbReference>
<dbReference type="Pfam" id="PF12698">
    <property type="entry name" value="ABC2_membrane_3"/>
    <property type="match status" value="1"/>
</dbReference>
<evidence type="ECO:0000259" key="10">
    <source>
        <dbReference type="PROSITE" id="PS50893"/>
    </source>
</evidence>
<feature type="transmembrane region" description="Helical" evidence="9">
    <location>
        <begin position="267"/>
        <end position="292"/>
    </location>
</feature>
<evidence type="ECO:0000256" key="3">
    <source>
        <dbReference type="ARBA" id="ARBA00022448"/>
    </source>
</evidence>
<keyword evidence="7 9" id="KW-1133">Transmembrane helix</keyword>
<dbReference type="GO" id="GO:0005319">
    <property type="term" value="F:lipid transporter activity"/>
    <property type="evidence" value="ECO:0000318"/>
    <property type="project" value="GO_Central"/>
</dbReference>
<sequence>METPVLWLFRRQFSALFYKNIMLSLRRKRSTIIHFSSAFLFVLLIFGVDQAIQASRRGTTSYRDVKSPPATAISPIVPCETGYFMRDPCYDFVWSGNSSATAARIVLEILRNNPGRPIPPSKTLGFATPDDVDRWLLAHPLQCPGALHLEERQPNVIAYGIQTNSTAKIIRGTFEDTVFKFQLPLQAAAEREISRFLTRDPSLGWNVSFAEYPHPARTTFSTVGTIGPTFLLAATMFGFVIQLSNLVSEKELKLRQAMSVMGLMDSVYWSTWLIWDVCLTFLSSMVLVLSGMMFQFNFFLDNDFGVLFLVFFLFQTNMVAFSFLLSTFVTKTSSANTVGFVVFIVGFVTQLVTAFGFPYSSSYSKLYQIVWSFFPPNIFAAGMSDLGKASSESSGYTWAGRNRCPPRDNETDCVLTLEQGYYWLIGTFFLWLVLAIYFDNVLPDVNGVRKPWFYFTHASYWTGNMNEKETTGIRLRLSSSYDDVKAEEDSVKQNDVDPLIAVQVRGLVKTFSGSRKKTGCCRWRRVPPQHAVQGCWFSIENQKLFCLLGANGAGKTTTINCLTGILPVTAGDAYVYGESIKSTHGMNRIRSYMGVCPQFDILWGSLTGREHLHIFAKIKGIDQTKQREKVEEMLAKVKLTEAGNTRSDSYSGGMKRRLSVAISLVGDPKVLYLDEPTTGMDPIMRRHVWDVIEDAKKNCAIILTTHSMEEADVLADRIAIMAKGKLQCIGSSIHLKSKYGTGYKISVGVENGFSGSAAEVEEEERHLNLSPCEETKAYVTFAVPQSQPKLADFFEELSYKSKELGITDIQLGLTTLEDVFLNIAKRAELQNSEGRLEQLRLSDGMVLMVPVGTRYFPVPGTVTEDHPLGMMVEIFWQQDENGSLCIRDFSELRPAPETLAMDQARLSSVIRNILE</sequence>
<dbReference type="OMA" id="QAVKGLW"/>
<dbReference type="GO" id="GO:0005524">
    <property type="term" value="F:ATP binding"/>
    <property type="evidence" value="ECO:0007669"/>
    <property type="project" value="UniProtKB-KW"/>
</dbReference>
<dbReference type="HOGENOM" id="CLU_000604_19_5_1"/>
<dbReference type="SUPFAM" id="SSF52540">
    <property type="entry name" value="P-loop containing nucleoside triphosphate hydrolases"/>
    <property type="match status" value="1"/>
</dbReference>
<dbReference type="PROSITE" id="PS50893">
    <property type="entry name" value="ABC_TRANSPORTER_2"/>
    <property type="match status" value="1"/>
</dbReference>
<evidence type="ECO:0000256" key="5">
    <source>
        <dbReference type="ARBA" id="ARBA00022741"/>
    </source>
</evidence>
<evidence type="ECO:0000256" key="9">
    <source>
        <dbReference type="SAM" id="Phobius"/>
    </source>
</evidence>
<dbReference type="CDD" id="cd03263">
    <property type="entry name" value="ABC_subfamily_A"/>
    <property type="match status" value="1"/>
</dbReference>
<dbReference type="KEGG" id="smo:SELMODRAFT_76005"/>
<dbReference type="PROSITE" id="PS00211">
    <property type="entry name" value="ABC_TRANSPORTER_1"/>
    <property type="match status" value="1"/>
</dbReference>
<keyword evidence="4 9" id="KW-0812">Transmembrane</keyword>
<feature type="transmembrane region" description="Helical" evidence="9">
    <location>
        <begin position="304"/>
        <end position="325"/>
    </location>
</feature>
<organism evidence="12">
    <name type="scientific">Selaginella moellendorffii</name>
    <name type="common">Spikemoss</name>
    <dbReference type="NCBI Taxonomy" id="88036"/>
    <lineage>
        <taxon>Eukaryota</taxon>
        <taxon>Viridiplantae</taxon>
        <taxon>Streptophyta</taxon>
        <taxon>Embryophyta</taxon>
        <taxon>Tracheophyta</taxon>
        <taxon>Lycopodiopsida</taxon>
        <taxon>Selaginellales</taxon>
        <taxon>Selaginellaceae</taxon>
        <taxon>Selaginella</taxon>
    </lineage>
</organism>
<dbReference type="Pfam" id="PF00005">
    <property type="entry name" value="ABC_tran"/>
    <property type="match status" value="1"/>
</dbReference>
<dbReference type="PANTHER" id="PTHR19229:SF205">
    <property type="entry name" value="ABC TRANSPORTER A FAMILY MEMBER 1-RELATED"/>
    <property type="match status" value="1"/>
</dbReference>
<comment type="subcellular location">
    <subcellularLocation>
        <location evidence="1">Membrane</location>
        <topology evidence="1">Multi-pass membrane protein</topology>
    </subcellularLocation>
</comment>
<evidence type="ECO:0000313" key="11">
    <source>
        <dbReference type="EMBL" id="EFJ37100.1"/>
    </source>
</evidence>
<dbReference type="Gene3D" id="3.40.50.300">
    <property type="entry name" value="P-loop containing nucleotide triphosphate hydrolases"/>
    <property type="match status" value="1"/>
</dbReference>
<dbReference type="GO" id="GO:0016020">
    <property type="term" value="C:membrane"/>
    <property type="evidence" value="ECO:0007669"/>
    <property type="project" value="UniProtKB-SubCell"/>
</dbReference>
<accession>D8QTE9</accession>
<protein>
    <recommendedName>
        <fullName evidence="10">ABC transporter domain-containing protein</fullName>
    </recommendedName>
</protein>
<dbReference type="InterPro" id="IPR026082">
    <property type="entry name" value="ABCA"/>
</dbReference>
<dbReference type="InterPro" id="IPR003593">
    <property type="entry name" value="AAA+_ATPase"/>
</dbReference>
<comment type="similarity">
    <text evidence="2">Belongs to the ABC transporter superfamily. ABCA family. CPR flippase (TC 3.A.1.211) subfamily.</text>
</comment>
<dbReference type="InterPro" id="IPR013525">
    <property type="entry name" value="ABC2_TM"/>
</dbReference>
<reference evidence="11 12" key="1">
    <citation type="journal article" date="2011" name="Science">
        <title>The Selaginella genome identifies genetic changes associated with the evolution of vascular plants.</title>
        <authorList>
            <person name="Banks J.A."/>
            <person name="Nishiyama T."/>
            <person name="Hasebe M."/>
            <person name="Bowman J.L."/>
            <person name="Gribskov M."/>
            <person name="dePamphilis C."/>
            <person name="Albert V.A."/>
            <person name="Aono N."/>
            <person name="Aoyama T."/>
            <person name="Ambrose B.A."/>
            <person name="Ashton N.W."/>
            <person name="Axtell M.J."/>
            <person name="Barker E."/>
            <person name="Barker M.S."/>
            <person name="Bennetzen J.L."/>
            <person name="Bonawitz N.D."/>
            <person name="Chapple C."/>
            <person name="Cheng C."/>
            <person name="Correa L.G."/>
            <person name="Dacre M."/>
            <person name="DeBarry J."/>
            <person name="Dreyer I."/>
            <person name="Elias M."/>
            <person name="Engstrom E.M."/>
            <person name="Estelle M."/>
            <person name="Feng L."/>
            <person name="Finet C."/>
            <person name="Floyd S.K."/>
            <person name="Frommer W.B."/>
            <person name="Fujita T."/>
            <person name="Gramzow L."/>
            <person name="Gutensohn M."/>
            <person name="Harholt J."/>
            <person name="Hattori M."/>
            <person name="Heyl A."/>
            <person name="Hirai T."/>
            <person name="Hiwatashi Y."/>
            <person name="Ishikawa M."/>
            <person name="Iwata M."/>
            <person name="Karol K.G."/>
            <person name="Koehler B."/>
            <person name="Kolukisaoglu U."/>
            <person name="Kubo M."/>
            <person name="Kurata T."/>
            <person name="Lalonde S."/>
            <person name="Li K."/>
            <person name="Li Y."/>
            <person name="Litt A."/>
            <person name="Lyons E."/>
            <person name="Manning G."/>
            <person name="Maruyama T."/>
            <person name="Michael T.P."/>
            <person name="Mikami K."/>
            <person name="Miyazaki S."/>
            <person name="Morinaga S."/>
            <person name="Murata T."/>
            <person name="Mueller-Roeber B."/>
            <person name="Nelson D.R."/>
            <person name="Obara M."/>
            <person name="Oguri Y."/>
            <person name="Olmstead R.G."/>
            <person name="Onodera N."/>
            <person name="Petersen B.L."/>
            <person name="Pils B."/>
            <person name="Prigge M."/>
            <person name="Rensing S.A."/>
            <person name="Riano-Pachon D.M."/>
            <person name="Roberts A.W."/>
            <person name="Sato Y."/>
            <person name="Scheller H.V."/>
            <person name="Schulz B."/>
            <person name="Schulz C."/>
            <person name="Shakirov E.V."/>
            <person name="Shibagaki N."/>
            <person name="Shinohara N."/>
            <person name="Shippen D.E."/>
            <person name="Soerensen I."/>
            <person name="Sotooka R."/>
            <person name="Sugimoto N."/>
            <person name="Sugita M."/>
            <person name="Sumikawa N."/>
            <person name="Tanurdzic M."/>
            <person name="Theissen G."/>
            <person name="Ulvskov P."/>
            <person name="Wakazuki S."/>
            <person name="Weng J.K."/>
            <person name="Willats W.W."/>
            <person name="Wipf D."/>
            <person name="Wolf P.G."/>
            <person name="Yang L."/>
            <person name="Zimmer A.D."/>
            <person name="Zhu Q."/>
            <person name="Mitros T."/>
            <person name="Hellsten U."/>
            <person name="Loque D."/>
            <person name="Otillar R."/>
            <person name="Salamov A."/>
            <person name="Schmutz J."/>
            <person name="Shapiro H."/>
            <person name="Lindquist E."/>
            <person name="Lucas S."/>
            <person name="Rokhsar D."/>
            <person name="Grigoriev I.V."/>
        </authorList>
    </citation>
    <scope>NUCLEOTIDE SEQUENCE [LARGE SCALE GENOMIC DNA]</scope>
</reference>
<keyword evidence="6" id="KW-0067">ATP-binding</keyword>
<dbReference type="PANTHER" id="PTHR19229">
    <property type="entry name" value="ATP-BINDING CASSETTE TRANSPORTER SUBFAMILY A ABCA"/>
    <property type="match status" value="1"/>
</dbReference>
<dbReference type="SMART" id="SM00382">
    <property type="entry name" value="AAA"/>
    <property type="match status" value="1"/>
</dbReference>
<evidence type="ECO:0000256" key="1">
    <source>
        <dbReference type="ARBA" id="ARBA00004141"/>
    </source>
</evidence>
<dbReference type="AlphaFoldDB" id="D8QTE9"/>
<dbReference type="eggNOG" id="KOG0059">
    <property type="taxonomic scope" value="Eukaryota"/>
</dbReference>
<keyword evidence="8 9" id="KW-0472">Membrane</keyword>
<evidence type="ECO:0000256" key="6">
    <source>
        <dbReference type="ARBA" id="ARBA00022840"/>
    </source>
</evidence>
<evidence type="ECO:0000313" key="12">
    <source>
        <dbReference type="Proteomes" id="UP000001514"/>
    </source>
</evidence>
<dbReference type="GO" id="GO:0006869">
    <property type="term" value="P:lipid transport"/>
    <property type="evidence" value="ECO:0000318"/>
    <property type="project" value="GO_Central"/>
</dbReference>
<feature type="transmembrane region" description="Helical" evidence="9">
    <location>
        <begin position="337"/>
        <end position="357"/>
    </location>
</feature>
<dbReference type="InterPro" id="IPR027417">
    <property type="entry name" value="P-loop_NTPase"/>
</dbReference>
<evidence type="ECO:0000256" key="4">
    <source>
        <dbReference type="ARBA" id="ARBA00022692"/>
    </source>
</evidence>
<feature type="transmembrane region" description="Helical" evidence="9">
    <location>
        <begin position="226"/>
        <end position="247"/>
    </location>
</feature>
<dbReference type="Pfam" id="PF25158">
    <property type="entry name" value="ABCA11_C"/>
    <property type="match status" value="1"/>
</dbReference>
<dbReference type="InterPro" id="IPR003439">
    <property type="entry name" value="ABC_transporter-like_ATP-bd"/>
</dbReference>
<dbReference type="InterPro" id="IPR017871">
    <property type="entry name" value="ABC_transporter-like_CS"/>
</dbReference>
<dbReference type="EMBL" id="GL377566">
    <property type="protein sequence ID" value="EFJ37100.1"/>
    <property type="molecule type" value="Genomic_DNA"/>
</dbReference>
<keyword evidence="5" id="KW-0547">Nucleotide-binding</keyword>
<keyword evidence="12" id="KW-1185">Reference proteome</keyword>
<evidence type="ECO:0000256" key="2">
    <source>
        <dbReference type="ARBA" id="ARBA00008526"/>
    </source>
</evidence>
<keyword evidence="3" id="KW-0813">Transport</keyword>
<gene>
    <name evidence="11" type="ORF">SELMODRAFT_76005</name>
</gene>
<name>D8QTE9_SELML</name>
<evidence type="ECO:0000256" key="8">
    <source>
        <dbReference type="ARBA" id="ARBA00023136"/>
    </source>
</evidence>
<dbReference type="GO" id="GO:0016887">
    <property type="term" value="F:ATP hydrolysis activity"/>
    <property type="evidence" value="ECO:0007669"/>
    <property type="project" value="InterPro"/>
</dbReference>
<dbReference type="GO" id="GO:0140359">
    <property type="term" value="F:ABC-type transporter activity"/>
    <property type="evidence" value="ECO:0007669"/>
    <property type="project" value="InterPro"/>
</dbReference>
<dbReference type="FunFam" id="3.40.50.300:FF:000665">
    <property type="entry name" value="ABC transporter A family member 2"/>
    <property type="match status" value="1"/>
</dbReference>
<dbReference type="InterPro" id="IPR056788">
    <property type="entry name" value="ABCA2/9/11_C"/>
</dbReference>
<dbReference type="Gramene" id="EFJ37100">
    <property type="protein sequence ID" value="EFJ37100"/>
    <property type="gene ID" value="SELMODRAFT_76005"/>
</dbReference>